<gene>
    <name evidence="4" type="ORF">ST44_00990</name>
</gene>
<dbReference type="GO" id="GO:0046872">
    <property type="term" value="F:metal ion binding"/>
    <property type="evidence" value="ECO:0007669"/>
    <property type="project" value="UniProtKB-KW"/>
</dbReference>
<dbReference type="Proteomes" id="UP000032046">
    <property type="component" value="Unassembled WGS sequence"/>
</dbReference>
<dbReference type="Gene3D" id="1.10.4080.10">
    <property type="entry name" value="ADP-ribosylation/Crystallin J1"/>
    <property type="match status" value="1"/>
</dbReference>
<feature type="binding site" evidence="3">
    <location>
        <position position="309"/>
    </location>
    <ligand>
        <name>Mg(2+)</name>
        <dbReference type="ChEBI" id="CHEBI:18420"/>
        <label>1</label>
    </ligand>
</feature>
<keyword evidence="3" id="KW-0479">Metal-binding</keyword>
<accession>A0A0D0J2P2</accession>
<proteinExistence type="inferred from homology"/>
<feature type="binding site" evidence="3">
    <location>
        <position position="69"/>
    </location>
    <ligand>
        <name>Mg(2+)</name>
        <dbReference type="ChEBI" id="CHEBI:18420"/>
        <label>1</label>
    </ligand>
</feature>
<reference evidence="4 5" key="1">
    <citation type="submission" date="2015-01" db="EMBL/GenBank/DDBJ databases">
        <title>Comparative genomics of non-oral Prevotella species.</title>
        <authorList>
            <person name="Accetto T."/>
            <person name="Nograsek B."/>
            <person name="Avgustin G."/>
        </authorList>
    </citation>
    <scope>NUCLEOTIDE SEQUENCE [LARGE SCALE GENOMIC DNA]</scope>
    <source>
        <strain evidence="4 5">P5-119</strain>
    </source>
</reference>
<dbReference type="Pfam" id="PF03747">
    <property type="entry name" value="ADP_ribosyl_GH"/>
    <property type="match status" value="1"/>
</dbReference>
<keyword evidence="3" id="KW-0460">Magnesium</keyword>
<dbReference type="SUPFAM" id="SSF101478">
    <property type="entry name" value="ADP-ribosylglycohydrolase"/>
    <property type="match status" value="1"/>
</dbReference>
<comment type="caution">
    <text evidence="4">The sequence shown here is derived from an EMBL/GenBank/DDBJ whole genome shotgun (WGS) entry which is preliminary data.</text>
</comment>
<dbReference type="RefSeq" id="WP_042517323.1">
    <property type="nucleotide sequence ID" value="NZ_JXQK01000014.1"/>
</dbReference>
<evidence type="ECO:0000256" key="3">
    <source>
        <dbReference type="PIRSR" id="PIRSR605502-1"/>
    </source>
</evidence>
<name>A0A0D0J2P2_9BACT</name>
<dbReference type="AlphaFoldDB" id="A0A0D0J2P2"/>
<organism evidence="4 5">
    <name type="scientific">Prevotella pectinovora</name>
    <dbReference type="NCBI Taxonomy" id="1602169"/>
    <lineage>
        <taxon>Bacteria</taxon>
        <taxon>Pseudomonadati</taxon>
        <taxon>Bacteroidota</taxon>
        <taxon>Bacteroidia</taxon>
        <taxon>Bacteroidales</taxon>
        <taxon>Prevotellaceae</taxon>
        <taxon>Prevotella</taxon>
    </lineage>
</organism>
<dbReference type="EMBL" id="JXQK01000014">
    <property type="protein sequence ID" value="KIP64778.1"/>
    <property type="molecule type" value="Genomic_DNA"/>
</dbReference>
<dbReference type="InterPro" id="IPR036705">
    <property type="entry name" value="Ribosyl_crysJ1_sf"/>
</dbReference>
<keyword evidence="5" id="KW-1185">Reference proteome</keyword>
<evidence type="ECO:0000313" key="4">
    <source>
        <dbReference type="EMBL" id="KIP64778.1"/>
    </source>
</evidence>
<dbReference type="InterPro" id="IPR050792">
    <property type="entry name" value="ADP-ribosylglycohydrolase"/>
</dbReference>
<keyword evidence="2" id="KW-0378">Hydrolase</keyword>
<protein>
    <recommendedName>
        <fullName evidence="6">ADP-ribosylglycohydrolase</fullName>
    </recommendedName>
</protein>
<dbReference type="GO" id="GO:0016787">
    <property type="term" value="F:hydrolase activity"/>
    <property type="evidence" value="ECO:0007669"/>
    <property type="project" value="UniProtKB-KW"/>
</dbReference>
<dbReference type="PANTHER" id="PTHR16222:SF24">
    <property type="entry name" value="ADP-RIBOSYLHYDROLASE ARH3"/>
    <property type="match status" value="1"/>
</dbReference>
<comment type="similarity">
    <text evidence="1">Belongs to the ADP-ribosylglycohydrolase family.</text>
</comment>
<dbReference type="InterPro" id="IPR005502">
    <property type="entry name" value="Ribosyl_crysJ1"/>
</dbReference>
<evidence type="ECO:0000313" key="5">
    <source>
        <dbReference type="Proteomes" id="UP000032046"/>
    </source>
</evidence>
<evidence type="ECO:0000256" key="2">
    <source>
        <dbReference type="ARBA" id="ARBA00022801"/>
    </source>
</evidence>
<feature type="binding site" evidence="3">
    <location>
        <position position="67"/>
    </location>
    <ligand>
        <name>Mg(2+)</name>
        <dbReference type="ChEBI" id="CHEBI:18420"/>
        <label>1</label>
    </ligand>
</feature>
<dbReference type="PANTHER" id="PTHR16222">
    <property type="entry name" value="ADP-RIBOSYLGLYCOHYDROLASE"/>
    <property type="match status" value="1"/>
</dbReference>
<sequence>MDNNTIRDRIRGSLIGGAIGDALGYPVEFIYSFGDIQRRYGRNGITRLDTHQWWLEEDNGNGKAVVSDDTQMTLFTACGLLNAKAENEPFMPSICKAYIEWLLTQTGKKKKGYDKCWISNVPELNVRRAPGNTCITSLNDILRGVDPINNSKGCGGVMRIAPIPLYGATADRIDIQEVCKLAADASELTHQHPLGYIPSALVAYVIYKLVKDEAPERETCKDYIREGLKVIAELFPNYPEEVKRFTTLIKTAILWSDISTDDVRTIEEELGGGWVAEETVAIAVYCSLAYFDNFERAMIASVNHKGDSDSTGAVTGNILGAAIGYDAIPQHFKDDVELHDVILHVADDLWRDKTTEFLNKK</sequence>
<evidence type="ECO:0008006" key="6">
    <source>
        <dbReference type="Google" id="ProtNLM"/>
    </source>
</evidence>
<comment type="cofactor">
    <cofactor evidence="3">
        <name>Mg(2+)</name>
        <dbReference type="ChEBI" id="CHEBI:18420"/>
    </cofactor>
    <text evidence="3">Binds 2 magnesium ions per subunit.</text>
</comment>
<evidence type="ECO:0000256" key="1">
    <source>
        <dbReference type="ARBA" id="ARBA00010702"/>
    </source>
</evidence>
<feature type="binding site" evidence="3">
    <location>
        <position position="307"/>
    </location>
    <ligand>
        <name>Mg(2+)</name>
        <dbReference type="ChEBI" id="CHEBI:18420"/>
        <label>1</label>
    </ligand>
</feature>
<feature type="binding site" evidence="3">
    <location>
        <position position="310"/>
    </location>
    <ligand>
        <name>Mg(2+)</name>
        <dbReference type="ChEBI" id="CHEBI:18420"/>
        <label>1</label>
    </ligand>
</feature>
<feature type="binding site" evidence="3">
    <location>
        <position position="68"/>
    </location>
    <ligand>
        <name>Mg(2+)</name>
        <dbReference type="ChEBI" id="CHEBI:18420"/>
        <label>1</label>
    </ligand>
</feature>